<dbReference type="GO" id="GO:0045910">
    <property type="term" value="P:negative regulation of DNA recombination"/>
    <property type="evidence" value="ECO:0007669"/>
    <property type="project" value="TreeGrafter"/>
</dbReference>
<keyword evidence="2" id="KW-0238">DNA-binding</keyword>
<dbReference type="OrthoDB" id="999313at2759"/>
<evidence type="ECO:0000313" key="6">
    <source>
        <dbReference type="Proteomes" id="UP000593560"/>
    </source>
</evidence>
<feature type="non-terminal residue" evidence="5">
    <location>
        <position position="69"/>
    </location>
</feature>
<evidence type="ECO:0000256" key="1">
    <source>
        <dbReference type="ARBA" id="ARBA00004123"/>
    </source>
</evidence>
<name>A0A7J9HZM2_9ROSI</name>
<dbReference type="InterPro" id="IPR036388">
    <property type="entry name" value="WH-like_DNA-bd_sf"/>
</dbReference>
<dbReference type="GO" id="GO:0006334">
    <property type="term" value="P:nucleosome assembly"/>
    <property type="evidence" value="ECO:0007669"/>
    <property type="project" value="InterPro"/>
</dbReference>
<dbReference type="InterPro" id="IPR036390">
    <property type="entry name" value="WH_DNA-bd_sf"/>
</dbReference>
<dbReference type="InterPro" id="IPR005818">
    <property type="entry name" value="Histone_H1/H5_H15"/>
</dbReference>
<dbReference type="PANTHER" id="PTHR11467">
    <property type="entry name" value="HISTONE H1"/>
    <property type="match status" value="1"/>
</dbReference>
<reference evidence="5 6" key="1">
    <citation type="journal article" date="2019" name="Genome Biol. Evol.">
        <title>Insights into the evolution of the New World diploid cottons (Gossypium, subgenus Houzingenia) based on genome sequencing.</title>
        <authorList>
            <person name="Grover C.E."/>
            <person name="Arick M.A. 2nd"/>
            <person name="Thrash A."/>
            <person name="Conover J.L."/>
            <person name="Sanders W.S."/>
            <person name="Peterson D.G."/>
            <person name="Frelichowski J.E."/>
            <person name="Scheffler J.A."/>
            <person name="Scheffler B.E."/>
            <person name="Wendel J.F."/>
        </authorList>
    </citation>
    <scope>NUCLEOTIDE SEQUENCE [LARGE SCALE GENOMIC DNA]</scope>
    <source>
        <strain evidence="5">0</strain>
        <tissue evidence="5">Leaf</tissue>
    </source>
</reference>
<dbReference type="GO" id="GO:0005730">
    <property type="term" value="C:nucleolus"/>
    <property type="evidence" value="ECO:0007669"/>
    <property type="project" value="TreeGrafter"/>
</dbReference>
<proteinExistence type="predicted"/>
<dbReference type="Gene3D" id="1.10.10.10">
    <property type="entry name" value="Winged helix-like DNA-binding domain superfamily/Winged helix DNA-binding domain"/>
    <property type="match status" value="1"/>
</dbReference>
<evidence type="ECO:0000313" key="5">
    <source>
        <dbReference type="EMBL" id="MBA0815329.1"/>
    </source>
</evidence>
<organism evidence="5 6">
    <name type="scientific">Gossypium harknessii</name>
    <dbReference type="NCBI Taxonomy" id="34285"/>
    <lineage>
        <taxon>Eukaryota</taxon>
        <taxon>Viridiplantae</taxon>
        <taxon>Streptophyta</taxon>
        <taxon>Embryophyta</taxon>
        <taxon>Tracheophyta</taxon>
        <taxon>Spermatophyta</taxon>
        <taxon>Magnoliopsida</taxon>
        <taxon>eudicotyledons</taxon>
        <taxon>Gunneridae</taxon>
        <taxon>Pentapetalae</taxon>
        <taxon>rosids</taxon>
        <taxon>malvids</taxon>
        <taxon>Malvales</taxon>
        <taxon>Malvaceae</taxon>
        <taxon>Malvoideae</taxon>
        <taxon>Gossypium</taxon>
    </lineage>
</organism>
<dbReference type="Pfam" id="PF00538">
    <property type="entry name" value="Linker_histone"/>
    <property type="match status" value="1"/>
</dbReference>
<accession>A0A7J9HZM2</accession>
<dbReference type="GO" id="GO:0030261">
    <property type="term" value="P:chromosome condensation"/>
    <property type="evidence" value="ECO:0007669"/>
    <property type="project" value="TreeGrafter"/>
</dbReference>
<dbReference type="Proteomes" id="UP000593560">
    <property type="component" value="Unassembled WGS sequence"/>
</dbReference>
<comment type="subcellular location">
    <subcellularLocation>
        <location evidence="1">Nucleus</location>
    </subcellularLocation>
</comment>
<dbReference type="GO" id="GO:0003690">
    <property type="term" value="F:double-stranded DNA binding"/>
    <property type="evidence" value="ECO:0007669"/>
    <property type="project" value="TreeGrafter"/>
</dbReference>
<keyword evidence="6" id="KW-1185">Reference proteome</keyword>
<evidence type="ECO:0000259" key="4">
    <source>
        <dbReference type="PROSITE" id="PS51504"/>
    </source>
</evidence>
<dbReference type="PROSITE" id="PS51504">
    <property type="entry name" value="H15"/>
    <property type="match status" value="1"/>
</dbReference>
<gene>
    <name evidence="5" type="ORF">Gohar_021087</name>
</gene>
<evidence type="ECO:0000256" key="2">
    <source>
        <dbReference type="ARBA" id="ARBA00023125"/>
    </source>
</evidence>
<dbReference type="AlphaFoldDB" id="A0A7J9HZM2"/>
<evidence type="ECO:0000256" key="3">
    <source>
        <dbReference type="ARBA" id="ARBA00023242"/>
    </source>
</evidence>
<feature type="domain" description="H15" evidence="4">
    <location>
        <begin position="1"/>
        <end position="69"/>
    </location>
</feature>
<sequence>MIIEAIGALKEKNGSSKRAISKYIELAHKPYPPSHDELLSLLPLPDLKFRCRILLLLMSPAVLWLQNVV</sequence>
<protein>
    <recommendedName>
        <fullName evidence="4">H15 domain-containing protein</fullName>
    </recommendedName>
</protein>
<dbReference type="SUPFAM" id="SSF46785">
    <property type="entry name" value="Winged helix' DNA-binding domain"/>
    <property type="match status" value="1"/>
</dbReference>
<dbReference type="PANTHER" id="PTHR11467:SF29">
    <property type="entry name" value="OS03G0711600 PROTEIN"/>
    <property type="match status" value="1"/>
</dbReference>
<dbReference type="EMBL" id="JABFAD010000012">
    <property type="protein sequence ID" value="MBA0815329.1"/>
    <property type="molecule type" value="Genomic_DNA"/>
</dbReference>
<keyword evidence="3" id="KW-0539">Nucleus</keyword>
<dbReference type="GO" id="GO:0000786">
    <property type="term" value="C:nucleosome"/>
    <property type="evidence" value="ECO:0007669"/>
    <property type="project" value="InterPro"/>
</dbReference>
<dbReference type="GO" id="GO:0031492">
    <property type="term" value="F:nucleosomal DNA binding"/>
    <property type="evidence" value="ECO:0007669"/>
    <property type="project" value="TreeGrafter"/>
</dbReference>
<comment type="caution">
    <text evidence="5">The sequence shown here is derived from an EMBL/GenBank/DDBJ whole genome shotgun (WGS) entry which is preliminary data.</text>
</comment>